<evidence type="ECO:0000313" key="3">
    <source>
        <dbReference type="EMBL" id="VTR95721.1"/>
    </source>
</evidence>
<dbReference type="KEGG" id="gms:SOIL9_19930"/>
<keyword evidence="4" id="KW-1185">Reference proteome</keyword>
<keyword evidence="2" id="KW-0732">Signal</keyword>
<evidence type="ECO:0000256" key="2">
    <source>
        <dbReference type="SAM" id="SignalP"/>
    </source>
</evidence>
<gene>
    <name evidence="3" type="ORF">SOIL9_19930</name>
</gene>
<feature type="chain" id="PRO_5026988990" description="Carboxypeptidase regulatory-like domain-containing protein" evidence="2">
    <location>
        <begin position="19"/>
        <end position="321"/>
    </location>
</feature>
<dbReference type="AlphaFoldDB" id="A0A6P2D346"/>
<name>A0A6P2D346_9BACT</name>
<evidence type="ECO:0008006" key="5">
    <source>
        <dbReference type="Google" id="ProtNLM"/>
    </source>
</evidence>
<feature type="region of interest" description="Disordered" evidence="1">
    <location>
        <begin position="193"/>
        <end position="235"/>
    </location>
</feature>
<organism evidence="3 4">
    <name type="scientific">Gemmata massiliana</name>
    <dbReference type="NCBI Taxonomy" id="1210884"/>
    <lineage>
        <taxon>Bacteria</taxon>
        <taxon>Pseudomonadati</taxon>
        <taxon>Planctomycetota</taxon>
        <taxon>Planctomycetia</taxon>
        <taxon>Gemmatales</taxon>
        <taxon>Gemmataceae</taxon>
        <taxon>Gemmata</taxon>
    </lineage>
</organism>
<protein>
    <recommendedName>
        <fullName evidence="5">Carboxypeptidase regulatory-like domain-containing protein</fullName>
    </recommendedName>
</protein>
<reference evidence="3 4" key="1">
    <citation type="submission" date="2019-05" db="EMBL/GenBank/DDBJ databases">
        <authorList>
            <consortium name="Science for Life Laboratories"/>
        </authorList>
    </citation>
    <scope>NUCLEOTIDE SEQUENCE [LARGE SCALE GENOMIC DNA]</scope>
    <source>
        <strain evidence="3">Soil9</strain>
    </source>
</reference>
<evidence type="ECO:0000313" key="4">
    <source>
        <dbReference type="Proteomes" id="UP000464178"/>
    </source>
</evidence>
<evidence type="ECO:0000256" key="1">
    <source>
        <dbReference type="SAM" id="MobiDB-lite"/>
    </source>
</evidence>
<feature type="compositionally biased region" description="Polar residues" evidence="1">
    <location>
        <begin position="202"/>
        <end position="222"/>
    </location>
</feature>
<feature type="signal peptide" evidence="2">
    <location>
        <begin position="1"/>
        <end position="18"/>
    </location>
</feature>
<accession>A0A6P2D346</accession>
<dbReference type="EMBL" id="LR593886">
    <property type="protein sequence ID" value="VTR95721.1"/>
    <property type="molecule type" value="Genomic_DNA"/>
</dbReference>
<sequence>MNLTRCAGLALALGTALAAPTRATAAWDNVFQVCCNDCNKPRASYYAAPEACPQPCPQPEMRVSYVQRSYYQPVTEYVRKSYYEPVTKKVTSYYYEPVTEYKYSTYYDPCTGCPQKVCTPTTAYKLRSQCNSVTSYVERTAMVPVTSLKQVNYQQPVVSYYYPPTPTGTSFYPLPPMGAPSGPTVEQFRENTPGVMPGGGSDSTIPPTNVPSTPNNMSNPRPSTAKVRPERTVSRSSVVSVRGEVVLNDQITPRAGARVVFMNAEKPDQKQYATANAFGEFDLRLPAGDWYLYVGEGTQATYHKKISVGDRDTVDYKVVSR</sequence>
<dbReference type="RefSeq" id="WP_162670102.1">
    <property type="nucleotide sequence ID" value="NZ_LR593886.1"/>
</dbReference>
<proteinExistence type="predicted"/>
<dbReference type="Proteomes" id="UP000464178">
    <property type="component" value="Chromosome"/>
</dbReference>